<dbReference type="AlphaFoldDB" id="A0A8J2SK95"/>
<evidence type="ECO:0000259" key="2">
    <source>
        <dbReference type="PROSITE" id="PS50235"/>
    </source>
</evidence>
<comment type="catalytic activity">
    <reaction evidence="1">
        <text>Thiol-dependent hydrolysis of ester, thioester, amide, peptide and isopeptide bonds formed by the C-terminal Gly of ubiquitin (a 76-residue protein attached to proteins as an intracellular targeting signal).</text>
        <dbReference type="EC" id="3.4.19.12"/>
    </reaction>
</comment>
<gene>
    <name evidence="3" type="ORF">PECAL_2P25560</name>
</gene>
<keyword evidence="1" id="KW-0645">Protease</keyword>
<evidence type="ECO:0000313" key="3">
    <source>
        <dbReference type="EMBL" id="CAH0369434.1"/>
    </source>
</evidence>
<evidence type="ECO:0000256" key="1">
    <source>
        <dbReference type="RuleBase" id="RU366025"/>
    </source>
</evidence>
<dbReference type="OrthoDB" id="292964at2759"/>
<dbReference type="InterPro" id="IPR001394">
    <property type="entry name" value="Peptidase_C19_UCH"/>
</dbReference>
<dbReference type="EMBL" id="CAKKNE010000002">
    <property type="protein sequence ID" value="CAH0369434.1"/>
    <property type="molecule type" value="Genomic_DNA"/>
</dbReference>
<keyword evidence="1" id="KW-0833">Ubl conjugation pathway</keyword>
<sequence length="406" mass="45049">MLRERDLIARVRRTKKPETLPAVVEAATKAPFPGRLRRPSAQKARGPLPHTGLKNLGNTCFMNATLQCLFGCSEFCAGFVERQYPLAAKSPSSGKIAMAFAELLGDIAQDKPIVSPSNLRKSLTKIAPQFRGNGQHDSQELLRCLLDGLAEDLKRPPPPSPVTLPRQENTEIVEEAHCEAWRTYVRDNASPVSDHFAGLLRSTVECCKCSHRSIRYDPYLDLSLPLPPPPSSTVRSPLSAKLQKGSTSCTLEKCMEQFTATEDLTEKITCEKCKKPQKSKKSLTLQTWPRILVLHVKRFSYTETRREKLDTLVTFPTEGLDLSPFASEDRRSVPAVYDLFATTDHLGASGAAGHYVAHRKDQSGWRTFDDTTHAPTAAERLQGGAAYVLWYRRRDGGAPPAKPKLV</sequence>
<dbReference type="PANTHER" id="PTHR21646:SF23">
    <property type="entry name" value="UBIQUITIN CARBOXYL-TERMINAL HYDROLASE USP2"/>
    <property type="match status" value="1"/>
</dbReference>
<dbReference type="GO" id="GO:0006508">
    <property type="term" value="P:proteolysis"/>
    <property type="evidence" value="ECO:0007669"/>
    <property type="project" value="UniProtKB-KW"/>
</dbReference>
<dbReference type="Gene3D" id="3.90.70.10">
    <property type="entry name" value="Cysteine proteinases"/>
    <property type="match status" value="1"/>
</dbReference>
<comment type="similarity">
    <text evidence="1">Belongs to the peptidase C19 family.</text>
</comment>
<proteinExistence type="inferred from homology"/>
<dbReference type="GO" id="GO:0016579">
    <property type="term" value="P:protein deubiquitination"/>
    <property type="evidence" value="ECO:0007669"/>
    <property type="project" value="InterPro"/>
</dbReference>
<dbReference type="Proteomes" id="UP000789595">
    <property type="component" value="Unassembled WGS sequence"/>
</dbReference>
<keyword evidence="1" id="KW-0788">Thiol protease</keyword>
<dbReference type="GO" id="GO:0004843">
    <property type="term" value="F:cysteine-type deubiquitinase activity"/>
    <property type="evidence" value="ECO:0007669"/>
    <property type="project" value="UniProtKB-UniRule"/>
</dbReference>
<dbReference type="InterPro" id="IPR028889">
    <property type="entry name" value="USP"/>
</dbReference>
<evidence type="ECO:0000313" key="4">
    <source>
        <dbReference type="Proteomes" id="UP000789595"/>
    </source>
</evidence>
<dbReference type="PANTHER" id="PTHR21646">
    <property type="entry name" value="UBIQUITIN CARBOXYL-TERMINAL HYDROLASE"/>
    <property type="match status" value="1"/>
</dbReference>
<keyword evidence="1" id="KW-0378">Hydrolase</keyword>
<dbReference type="CDD" id="cd02674">
    <property type="entry name" value="Peptidase_C19R"/>
    <property type="match status" value="1"/>
</dbReference>
<reference evidence="3" key="1">
    <citation type="submission" date="2021-11" db="EMBL/GenBank/DDBJ databases">
        <authorList>
            <consortium name="Genoscope - CEA"/>
            <person name="William W."/>
        </authorList>
    </citation>
    <scope>NUCLEOTIDE SEQUENCE</scope>
</reference>
<dbReference type="InterPro" id="IPR050185">
    <property type="entry name" value="Ub_carboxyl-term_hydrolase"/>
</dbReference>
<name>A0A8J2SK95_9STRA</name>
<dbReference type="SUPFAM" id="SSF54001">
    <property type="entry name" value="Cysteine proteinases"/>
    <property type="match status" value="1"/>
</dbReference>
<organism evidence="3 4">
    <name type="scientific">Pelagomonas calceolata</name>
    <dbReference type="NCBI Taxonomy" id="35677"/>
    <lineage>
        <taxon>Eukaryota</taxon>
        <taxon>Sar</taxon>
        <taxon>Stramenopiles</taxon>
        <taxon>Ochrophyta</taxon>
        <taxon>Pelagophyceae</taxon>
        <taxon>Pelagomonadales</taxon>
        <taxon>Pelagomonadaceae</taxon>
        <taxon>Pelagomonas</taxon>
    </lineage>
</organism>
<dbReference type="InterPro" id="IPR038765">
    <property type="entry name" value="Papain-like_cys_pep_sf"/>
</dbReference>
<feature type="domain" description="USP" evidence="2">
    <location>
        <begin position="51"/>
        <end position="394"/>
    </location>
</feature>
<dbReference type="Pfam" id="PF00443">
    <property type="entry name" value="UCH"/>
    <property type="match status" value="1"/>
</dbReference>
<keyword evidence="4" id="KW-1185">Reference proteome</keyword>
<protein>
    <recommendedName>
        <fullName evidence="1">Ubiquitin carboxyl-terminal hydrolase</fullName>
        <ecNumber evidence="1">3.4.19.12</ecNumber>
    </recommendedName>
</protein>
<dbReference type="InterPro" id="IPR018200">
    <property type="entry name" value="USP_CS"/>
</dbReference>
<dbReference type="EC" id="3.4.19.12" evidence="1"/>
<accession>A0A8J2SK95</accession>
<comment type="caution">
    <text evidence="3">The sequence shown here is derived from an EMBL/GenBank/DDBJ whole genome shotgun (WGS) entry which is preliminary data.</text>
</comment>
<dbReference type="PROSITE" id="PS00973">
    <property type="entry name" value="USP_2"/>
    <property type="match status" value="1"/>
</dbReference>
<dbReference type="PROSITE" id="PS50235">
    <property type="entry name" value="USP_3"/>
    <property type="match status" value="1"/>
</dbReference>
<dbReference type="PROSITE" id="PS00972">
    <property type="entry name" value="USP_1"/>
    <property type="match status" value="1"/>
</dbReference>